<dbReference type="VEuPathDB" id="FungiDB:jhhlp_008376"/>
<proteinExistence type="inferred from homology"/>
<evidence type="ECO:0000256" key="10">
    <source>
        <dbReference type="SAM" id="Phobius"/>
    </source>
</evidence>
<dbReference type="SUPFAM" id="SSF53933">
    <property type="entry name" value="Microbial ribonucleases"/>
    <property type="match status" value="1"/>
</dbReference>
<sequence length="214" mass="21984">MDSDQSPRDTLAMIFPQTAILLSLLGLSAARLERRQGTTSLESVTCGSNKYTQKQVDEAVGEGCRLIAANQQLGTNKYPHRFNNREGLVFATSGPYQEFPILKSGNYTGQSPGADRIVIDPNYQGSCVYSGAMTHTNAPSRNGFVLCTEVASSTSGEDGEDGQDGADGASGSSGSNGSNSTSSDGDGDSAASTSGISGMAVGALAGLLVVVNVL</sequence>
<evidence type="ECO:0000256" key="4">
    <source>
        <dbReference type="ARBA" id="ARBA00022759"/>
    </source>
</evidence>
<dbReference type="EC" id="4.6.1.24" evidence="2"/>
<organism evidence="11 12">
    <name type="scientific">Lomentospora prolificans</name>
    <dbReference type="NCBI Taxonomy" id="41688"/>
    <lineage>
        <taxon>Eukaryota</taxon>
        <taxon>Fungi</taxon>
        <taxon>Dikarya</taxon>
        <taxon>Ascomycota</taxon>
        <taxon>Pezizomycotina</taxon>
        <taxon>Sordariomycetes</taxon>
        <taxon>Hypocreomycetidae</taxon>
        <taxon>Microascales</taxon>
        <taxon>Microascaceae</taxon>
        <taxon>Lomentospora</taxon>
    </lineage>
</organism>
<evidence type="ECO:0000256" key="3">
    <source>
        <dbReference type="ARBA" id="ARBA00022722"/>
    </source>
</evidence>
<keyword evidence="4" id="KW-0255">Endonuclease</keyword>
<evidence type="ECO:0000256" key="1">
    <source>
        <dbReference type="ARBA" id="ARBA00009006"/>
    </source>
</evidence>
<feature type="region of interest" description="Disordered" evidence="9">
    <location>
        <begin position="152"/>
        <end position="191"/>
    </location>
</feature>
<comment type="similarity">
    <text evidence="1">Belongs to the ribonuclease N1/T1 family.</text>
</comment>
<feature type="transmembrane region" description="Helical" evidence="10">
    <location>
        <begin position="12"/>
        <end position="30"/>
    </location>
</feature>
<keyword evidence="5" id="KW-0378">Hydrolase</keyword>
<evidence type="ECO:0000256" key="9">
    <source>
        <dbReference type="SAM" id="MobiDB-lite"/>
    </source>
</evidence>
<evidence type="ECO:0000313" key="11">
    <source>
        <dbReference type="EMBL" id="PKS05010.1"/>
    </source>
</evidence>
<keyword evidence="7" id="KW-0456">Lyase</keyword>
<accession>A0A2N3MXW2</accession>
<dbReference type="EMBL" id="NLAX01001623">
    <property type="protein sequence ID" value="PKS05010.1"/>
    <property type="molecule type" value="Genomic_DNA"/>
</dbReference>
<dbReference type="Proteomes" id="UP000233524">
    <property type="component" value="Unassembled WGS sequence"/>
</dbReference>
<evidence type="ECO:0000313" key="12">
    <source>
        <dbReference type="Proteomes" id="UP000233524"/>
    </source>
</evidence>
<dbReference type="PANTHER" id="PTHR42104">
    <property type="entry name" value="EXTRACELLULAR GUANYL-SPECIFIC RIBONUCLEASE RNTA (AFU_ORTHOLOGUE AFUA_4G03230)"/>
    <property type="match status" value="1"/>
</dbReference>
<dbReference type="InterPro" id="IPR016191">
    <property type="entry name" value="Ribonuclease/ribotoxin"/>
</dbReference>
<dbReference type="GO" id="GO:0046589">
    <property type="term" value="F:ribonuclease T1 activity"/>
    <property type="evidence" value="ECO:0007669"/>
    <property type="project" value="UniProtKB-EC"/>
</dbReference>
<dbReference type="Gene3D" id="3.10.450.30">
    <property type="entry name" value="Microbial ribonucleases"/>
    <property type="match status" value="1"/>
</dbReference>
<comment type="caution">
    <text evidence="11">The sequence shown here is derived from an EMBL/GenBank/DDBJ whole genome shotgun (WGS) entry which is preliminary data.</text>
</comment>
<dbReference type="GO" id="GO:0016787">
    <property type="term" value="F:hydrolase activity"/>
    <property type="evidence" value="ECO:0007669"/>
    <property type="project" value="UniProtKB-KW"/>
</dbReference>
<keyword evidence="12" id="KW-1185">Reference proteome</keyword>
<keyword evidence="6" id="KW-1015">Disulfide bond</keyword>
<dbReference type="OrthoDB" id="5425539at2759"/>
<evidence type="ECO:0000256" key="2">
    <source>
        <dbReference type="ARBA" id="ARBA00012549"/>
    </source>
</evidence>
<comment type="catalytic activity">
    <reaction evidence="8">
        <text>[RNA] containing guanosine + H2O = an [RNA fragment]-3'-guanosine-3'-phosphate + a 5'-hydroxy-ribonucleotide-3'-[RNA fragment].</text>
        <dbReference type="EC" id="4.6.1.24"/>
    </reaction>
</comment>
<dbReference type="Pfam" id="PF00545">
    <property type="entry name" value="Ribonuclease"/>
    <property type="match status" value="1"/>
</dbReference>
<evidence type="ECO:0000256" key="5">
    <source>
        <dbReference type="ARBA" id="ARBA00022801"/>
    </source>
</evidence>
<keyword evidence="10" id="KW-0812">Transmembrane</keyword>
<reference evidence="11 12" key="1">
    <citation type="journal article" date="2017" name="G3 (Bethesda)">
        <title>First Draft Genome Sequence of the Pathogenic Fungus Lomentospora prolificans (Formerly Scedosporium prolificans).</title>
        <authorList>
            <person name="Luo R."/>
            <person name="Zimin A."/>
            <person name="Workman R."/>
            <person name="Fan Y."/>
            <person name="Pertea G."/>
            <person name="Grossman N."/>
            <person name="Wear M.P."/>
            <person name="Jia B."/>
            <person name="Miller H."/>
            <person name="Casadevall A."/>
            <person name="Timp W."/>
            <person name="Zhang S.X."/>
            <person name="Salzberg S.L."/>
        </authorList>
    </citation>
    <scope>NUCLEOTIDE SEQUENCE [LARGE SCALE GENOMIC DNA]</scope>
    <source>
        <strain evidence="11 12">JHH-5317</strain>
    </source>
</reference>
<name>A0A2N3MXW2_9PEZI</name>
<gene>
    <name evidence="11" type="ORF">jhhlp_008376</name>
</gene>
<evidence type="ECO:0000256" key="6">
    <source>
        <dbReference type="ARBA" id="ARBA00023157"/>
    </source>
</evidence>
<dbReference type="GO" id="GO:0003723">
    <property type="term" value="F:RNA binding"/>
    <property type="evidence" value="ECO:0007669"/>
    <property type="project" value="InterPro"/>
</dbReference>
<dbReference type="InParanoid" id="A0A2N3MXW2"/>
<dbReference type="InterPro" id="IPR000026">
    <property type="entry name" value="N1-like"/>
</dbReference>
<evidence type="ECO:0000256" key="8">
    <source>
        <dbReference type="ARBA" id="ARBA00034015"/>
    </source>
</evidence>
<keyword evidence="10" id="KW-1133">Transmembrane helix</keyword>
<feature type="compositionally biased region" description="Low complexity" evidence="9">
    <location>
        <begin position="166"/>
        <end position="191"/>
    </location>
</feature>
<evidence type="ECO:0000256" key="7">
    <source>
        <dbReference type="ARBA" id="ARBA00023239"/>
    </source>
</evidence>
<dbReference type="AlphaFoldDB" id="A0A2N3MXW2"/>
<protein>
    <recommendedName>
        <fullName evidence="2">ribonuclease T1</fullName>
        <ecNumber evidence="2">4.6.1.24</ecNumber>
    </recommendedName>
</protein>
<keyword evidence="10" id="KW-0472">Membrane</keyword>
<keyword evidence="3" id="KW-0540">Nuclease</keyword>
<dbReference type="PANTHER" id="PTHR42104:SF1">
    <property type="entry name" value="EXTRACELLULAR GUANYL-SPECIFIC RIBONUCLEASE RNTA (AFU_ORTHOLOGUE AFUA_4G03230)"/>
    <property type="match status" value="1"/>
</dbReference>